<feature type="compositionally biased region" description="Polar residues" evidence="2">
    <location>
        <begin position="582"/>
        <end position="591"/>
    </location>
</feature>
<evidence type="ECO:0000313" key="5">
    <source>
        <dbReference type="Proteomes" id="UP000027073"/>
    </source>
</evidence>
<dbReference type="Proteomes" id="UP000027073">
    <property type="component" value="Unassembled WGS sequence"/>
</dbReference>
<feature type="region of interest" description="Disordered" evidence="2">
    <location>
        <begin position="531"/>
        <end position="782"/>
    </location>
</feature>
<feature type="compositionally biased region" description="Polar residues" evidence="2">
    <location>
        <begin position="205"/>
        <end position="221"/>
    </location>
</feature>
<dbReference type="AlphaFoldDB" id="A0A067NWN3"/>
<feature type="compositionally biased region" description="Low complexity" evidence="2">
    <location>
        <begin position="659"/>
        <end position="671"/>
    </location>
</feature>
<reference evidence="5" key="1">
    <citation type="journal article" date="2014" name="Proc. Natl. Acad. Sci. U.S.A.">
        <title>Extensive sampling of basidiomycete genomes demonstrates inadequacy of the white-rot/brown-rot paradigm for wood decay fungi.</title>
        <authorList>
            <person name="Riley R."/>
            <person name="Salamov A.A."/>
            <person name="Brown D.W."/>
            <person name="Nagy L.G."/>
            <person name="Floudas D."/>
            <person name="Held B.W."/>
            <person name="Levasseur A."/>
            <person name="Lombard V."/>
            <person name="Morin E."/>
            <person name="Otillar R."/>
            <person name="Lindquist E.A."/>
            <person name="Sun H."/>
            <person name="LaButti K.M."/>
            <person name="Schmutz J."/>
            <person name="Jabbour D."/>
            <person name="Luo H."/>
            <person name="Baker S.E."/>
            <person name="Pisabarro A.G."/>
            <person name="Walton J.D."/>
            <person name="Blanchette R.A."/>
            <person name="Henrissat B."/>
            <person name="Martin F."/>
            <person name="Cullen D."/>
            <person name="Hibbett D.S."/>
            <person name="Grigoriev I.V."/>
        </authorList>
    </citation>
    <scope>NUCLEOTIDE SEQUENCE [LARGE SCALE GENOMIC DNA]</scope>
    <source>
        <strain evidence="5">PC15</strain>
    </source>
</reference>
<feature type="compositionally biased region" description="Pro residues" evidence="2">
    <location>
        <begin position="765"/>
        <end position="782"/>
    </location>
</feature>
<dbReference type="Gene3D" id="3.40.20.10">
    <property type="entry name" value="Severin"/>
    <property type="match status" value="1"/>
</dbReference>
<sequence length="1252" mass="135341">METSSSRMRTYEIPKPDAGLAEWTSKIKALQRQVDADEEAEQQRLEEEISAFRAARLRRSQGIGYGPGSSTLDASKVKELAEPSDISSPRPHALETFDSPMDRQKNHNDALSKLTAKPTPARALTTSFSHTSSAGPSAHHGATTKPEPMSLAQFMGGRGTGPRLNRHMPQQDAHDPTQFEQRTRIDAPHPVFGRGGVALPGLARPSTSSGTRAVVGTSQTIEPPKERDRRVSTPSTPVQVPRVEPTYVQPAPPRVSVSARVRTMSTPSGPVAALKPVESLVKSPRQSFSPSPSISIARSPVQDSFRTATPPRSTPSPAAPATPRQQTPVIVTPSSPPPKSVSTPSLARPILPDPKPTSQLPNVGASASPSPAFLKIAAQKEPTPSISRLQGRGFVQSMVQASSQIEARTPSPPVEKSRPGSGGKRASVLDRWQPNSPSSTPSSPPPVSPKPAAMRKSKTFDPSASSPFTSHAPLGKETPPKVLRNAPSLQSLIHRGTESPSPRPIESMPPVNIPGLGSATTMVVYKEDSPTAAVDELGVRRSIGGSGSPTPAKGRSSLPAPSGKPLAHPTRDRAKLPRKSKGTQGPKVTSESTHKSDPPLTFSPPSSSAPTKQVEAQTREAPAVSKLSDLLAAGPPEGGPRRVPSPQQYVSSEPKGMVGARALPGLAPAGRSLPIPPTSPHPVLPEAPTQIIPPTHQDRQQQEPSKVSPESTTTSQEERSPSAFSKHVRIPSTGNRATVMDVVQAFNDHTHPPQSLSPAEVKTVEPPPPVPSSPKPPLIPRILPPMQAEKRKSSYERYSAITLPPLPEETTPAPTPAGSLIRHVKDSSKTSATSATSNTGDEIKELSSVIKIHSESNDEPLPPVDLAALANRTSQATLPTDFQTISVEVIAISGNTSTIITEDPSIFYDSEVLAVIHRFKVKSTGLVSSTVWGWQGKRSQLGDKEENKLQDFARRYGTSLNPVLQYREPSELVHILGGQMIIRQGTRAHWSAENTCMHLVRLSDGVIFIDELDLNVKSLCSGFSYCLSILDTLYVWHGRGSPTKERQAALDYAHRLSSDPDNIHGLVEGENDDDEMFWLILGSDEYARADYWRWRRESEFTNPRIWSVDTRGDQLFRPVLSILEEKSPQETILLIDCVWEFFVLVGRKARGRRRDIRLAVSTANDLSALCAKGRPFVPPVHALVLPTQFPCDLLLSLRGVEESWLNEDDVPDHMNIVPYDNAIEDLSKNVFDPKALKDHDMLPLGVDASDLP</sequence>
<feature type="compositionally biased region" description="Polar residues" evidence="2">
    <location>
        <begin position="397"/>
        <end position="406"/>
    </location>
</feature>
<evidence type="ECO:0000256" key="2">
    <source>
        <dbReference type="SAM" id="MobiDB-lite"/>
    </source>
</evidence>
<organism evidence="4 5">
    <name type="scientific">Pleurotus ostreatus (strain PC15)</name>
    <name type="common">Oyster mushroom</name>
    <dbReference type="NCBI Taxonomy" id="1137138"/>
    <lineage>
        <taxon>Eukaryota</taxon>
        <taxon>Fungi</taxon>
        <taxon>Dikarya</taxon>
        <taxon>Basidiomycota</taxon>
        <taxon>Agaricomycotina</taxon>
        <taxon>Agaricomycetes</taxon>
        <taxon>Agaricomycetidae</taxon>
        <taxon>Agaricales</taxon>
        <taxon>Pleurotineae</taxon>
        <taxon>Pleurotaceae</taxon>
        <taxon>Pleurotus</taxon>
    </lineage>
</organism>
<dbReference type="SUPFAM" id="SSF55753">
    <property type="entry name" value="Actin depolymerizing proteins"/>
    <property type="match status" value="1"/>
</dbReference>
<feature type="compositionally biased region" description="Basic and acidic residues" evidence="2">
    <location>
        <begin position="172"/>
        <end position="187"/>
    </location>
</feature>
<proteinExistence type="predicted"/>
<dbReference type="OrthoDB" id="6375767at2759"/>
<dbReference type="EMBL" id="KL198008">
    <property type="protein sequence ID" value="KDQ28036.1"/>
    <property type="molecule type" value="Genomic_DNA"/>
</dbReference>
<dbReference type="SMART" id="SM00262">
    <property type="entry name" value="GEL"/>
    <property type="match status" value="1"/>
</dbReference>
<dbReference type="GO" id="GO:0051015">
    <property type="term" value="F:actin filament binding"/>
    <property type="evidence" value="ECO:0007669"/>
    <property type="project" value="InterPro"/>
</dbReference>
<feature type="region of interest" description="Disordered" evidence="2">
    <location>
        <begin position="59"/>
        <end position="517"/>
    </location>
</feature>
<dbReference type="InterPro" id="IPR007122">
    <property type="entry name" value="Villin/Gelsolin"/>
</dbReference>
<dbReference type="InParanoid" id="A0A067NWN3"/>
<keyword evidence="1" id="KW-0677">Repeat</keyword>
<evidence type="ECO:0000313" key="4">
    <source>
        <dbReference type="EMBL" id="KDQ28036.1"/>
    </source>
</evidence>
<feature type="domain" description="DUF7904" evidence="3">
    <location>
        <begin position="890"/>
        <end position="984"/>
    </location>
</feature>
<name>A0A067NWN3_PLEO1</name>
<dbReference type="PANTHER" id="PTHR11977:SF51">
    <property type="entry name" value="PROTEIN FLIGHTLESS-1 HOMOLOG"/>
    <property type="match status" value="1"/>
</dbReference>
<gene>
    <name evidence="4" type="ORF">PLEOSDRAFT_1104714</name>
</gene>
<feature type="compositionally biased region" description="Pro residues" evidence="2">
    <location>
        <begin position="674"/>
        <end position="685"/>
    </location>
</feature>
<evidence type="ECO:0000259" key="3">
    <source>
        <dbReference type="Pfam" id="PF25480"/>
    </source>
</evidence>
<dbReference type="InterPro" id="IPR057226">
    <property type="entry name" value="DUF7904"/>
</dbReference>
<feature type="compositionally biased region" description="Polar residues" evidence="2">
    <location>
        <begin position="702"/>
        <end position="715"/>
    </location>
</feature>
<feature type="compositionally biased region" description="Low complexity" evidence="2">
    <location>
        <begin position="283"/>
        <end position="300"/>
    </location>
</feature>
<evidence type="ECO:0000256" key="1">
    <source>
        <dbReference type="ARBA" id="ARBA00022737"/>
    </source>
</evidence>
<feature type="compositionally biased region" description="Polar residues" evidence="2">
    <location>
        <begin position="603"/>
        <end position="616"/>
    </location>
</feature>
<dbReference type="InterPro" id="IPR029006">
    <property type="entry name" value="ADF-H/Gelsolin-like_dom_sf"/>
</dbReference>
<dbReference type="VEuPathDB" id="FungiDB:PLEOSDRAFT_1104714"/>
<dbReference type="STRING" id="1137138.A0A067NWN3"/>
<feature type="compositionally biased region" description="Polar residues" evidence="2">
    <location>
        <begin position="460"/>
        <end position="469"/>
    </location>
</feature>
<dbReference type="HOGENOM" id="CLU_003265_0_0_1"/>
<protein>
    <recommendedName>
        <fullName evidence="3">DUF7904 domain-containing protein</fullName>
    </recommendedName>
</protein>
<feature type="compositionally biased region" description="Polar residues" evidence="2">
    <location>
        <begin position="356"/>
        <end position="369"/>
    </location>
</feature>
<accession>A0A067NWN3</accession>
<dbReference type="Pfam" id="PF25480">
    <property type="entry name" value="DUF7904"/>
    <property type="match status" value="1"/>
</dbReference>
<dbReference type="PANTHER" id="PTHR11977">
    <property type="entry name" value="VILLIN"/>
    <property type="match status" value="1"/>
</dbReference>
<feature type="compositionally biased region" description="Polar residues" evidence="2">
    <location>
        <begin position="124"/>
        <end position="135"/>
    </location>
</feature>
<feature type="compositionally biased region" description="Low complexity" evidence="2">
    <location>
        <begin position="321"/>
        <end position="333"/>
    </location>
</feature>
<feature type="compositionally biased region" description="Basic and acidic residues" evidence="2">
    <location>
        <begin position="92"/>
        <end position="110"/>
    </location>
</feature>